<dbReference type="PANTHER" id="PTHR30032">
    <property type="entry name" value="N-ACETYLMURAMOYL-L-ALANINE AMIDASE-RELATED"/>
    <property type="match status" value="1"/>
</dbReference>
<gene>
    <name evidence="1" type="ORF">CHF27_000740</name>
</gene>
<name>A0A371IWA3_9FIRM</name>
<evidence type="ECO:0000313" key="1">
    <source>
        <dbReference type="EMBL" id="RDY24757.1"/>
    </source>
</evidence>
<dbReference type="PANTHER" id="PTHR30032:SF8">
    <property type="entry name" value="GERMINATION-SPECIFIC N-ACETYLMURAMOYL-L-ALANINE AMIDASE"/>
    <property type="match status" value="1"/>
</dbReference>
<dbReference type="Proteomes" id="UP000243494">
    <property type="component" value="Unassembled WGS sequence"/>
</dbReference>
<dbReference type="Gene3D" id="3.40.50.12090">
    <property type="match status" value="2"/>
</dbReference>
<dbReference type="Pfam" id="PF04122">
    <property type="entry name" value="CW_binding_2"/>
    <property type="match status" value="3"/>
</dbReference>
<dbReference type="InterPro" id="IPR007253">
    <property type="entry name" value="Cell_wall-bd_2"/>
</dbReference>
<evidence type="ECO:0000313" key="2">
    <source>
        <dbReference type="Proteomes" id="UP000243494"/>
    </source>
</evidence>
<accession>A0A371IWA3</accession>
<reference evidence="1 2" key="1">
    <citation type="journal article" date="2017" name="Genome Announc.">
        <title>Draft Genome Sequence of Romboutsia maritimum sp. nov. Strain CCRI-22766(T), Isolated from Coastal Estuarine Mud.</title>
        <authorList>
            <person name="Maheux A.F."/>
            <person name="Boudreau D.K."/>
            <person name="Berube E."/>
            <person name="Boissinot M."/>
            <person name="Raymond F."/>
            <person name="Brodeur S."/>
            <person name="Corbeil J."/>
            <person name="Brightwell G."/>
            <person name="Broda D."/>
            <person name="Omar R.F."/>
            <person name="Bergeron M.G."/>
        </authorList>
    </citation>
    <scope>NUCLEOTIDE SEQUENCE [LARGE SCALE GENOMIC DNA]</scope>
    <source>
        <strain evidence="1 2">CCRI-22766</strain>
    </source>
</reference>
<organism evidence="1 2">
    <name type="scientific">Romboutsia maritimum</name>
    <dbReference type="NCBI Taxonomy" id="2020948"/>
    <lineage>
        <taxon>Bacteria</taxon>
        <taxon>Bacillati</taxon>
        <taxon>Bacillota</taxon>
        <taxon>Clostridia</taxon>
        <taxon>Peptostreptococcales</taxon>
        <taxon>Peptostreptococcaceae</taxon>
        <taxon>Romboutsia</taxon>
    </lineage>
</organism>
<protein>
    <submittedName>
        <fullName evidence="1">Cell wall-binding repeat-containing protein</fullName>
    </submittedName>
</protein>
<dbReference type="InterPro" id="IPR051922">
    <property type="entry name" value="Bact_Sporulation_Assoc"/>
</dbReference>
<sequence length="489" mass="54660">MNSGLITPGFTYVIKRIKKVNQFCLNNTYLYIQFKVGLILNCTYKRGKCKVSFFKKIILTITIVLSIGGFNISLSGAEEPTSILAGKDRLETAINISRNGWSVSDNVIIVNGAAIPDALSATPFAKAKNSPILLTQKEKLDERVKIELKRLKTKNTYLIGGTSILNENIENQLSSMGINCIRIFGQDRYSTSLELAKALDKNNPITQIAVANGVSGLADAVSVGAPAAQLNIPIILADPNQGTKIADDFIKSKNIKKTYIIGGESVLSKSIENNLPNPKRISGQTRNDTNANVIDEFYKSKKLNKVYISKNGMSNQNQLIDALAVGPLAAKNESPVIISDFCLSNHQKKVFFNKDIMYIVKVGGGDDYRRAFYELLTNEDYKKDKSEIDKASELIYETEGYSKEDVLVVYDPFDNYVQEQDIKDNYYIFSMISLYEGEPITQDDSNILVNKKNNLVYIYDADGNFELYNQYINNSNAEYDDDFSLEYID</sequence>
<dbReference type="EMBL" id="NOJZ02000001">
    <property type="protein sequence ID" value="RDY24757.1"/>
    <property type="molecule type" value="Genomic_DNA"/>
</dbReference>
<comment type="caution">
    <text evidence="1">The sequence shown here is derived from an EMBL/GenBank/DDBJ whole genome shotgun (WGS) entry which is preliminary data.</text>
</comment>
<dbReference type="AlphaFoldDB" id="A0A371IWA3"/>
<proteinExistence type="predicted"/>
<keyword evidence="2" id="KW-1185">Reference proteome</keyword>
<dbReference type="FunFam" id="3.40.50.12090:FF:000001">
    <property type="entry name" value="Cell surface protein"/>
    <property type="match status" value="1"/>
</dbReference>